<reference evidence="3 4" key="1">
    <citation type="submission" date="2014-07" db="EMBL/GenBank/DDBJ databases">
        <title>Expanding our view of genomic diversity in Candidatus Accumulibacter clades.</title>
        <authorList>
            <person name="Skennerton C.T."/>
            <person name="Barr J.J."/>
            <person name="Slater F.R."/>
            <person name="Bond P.L."/>
            <person name="Tyson G.W."/>
        </authorList>
    </citation>
    <scope>NUCLEOTIDE SEQUENCE [LARGE SCALE GENOMIC DNA]</scope>
    <source>
        <strain evidence="4">SK-01</strain>
    </source>
</reference>
<keyword evidence="1" id="KW-1133">Transmembrane helix</keyword>
<feature type="transmembrane region" description="Helical" evidence="1">
    <location>
        <begin position="157"/>
        <end position="177"/>
    </location>
</feature>
<feature type="domain" description="DUF4178" evidence="2">
    <location>
        <begin position="8"/>
        <end position="117"/>
    </location>
</feature>
<evidence type="ECO:0000259" key="2">
    <source>
        <dbReference type="Pfam" id="PF13785"/>
    </source>
</evidence>
<organism evidence="3 4">
    <name type="scientific">Candidatus Accumulibacter vicinus</name>
    <dbReference type="NCBI Taxonomy" id="2954382"/>
    <lineage>
        <taxon>Bacteria</taxon>
        <taxon>Pseudomonadati</taxon>
        <taxon>Pseudomonadota</taxon>
        <taxon>Betaproteobacteria</taxon>
        <taxon>Candidatus Accumulibacter</taxon>
    </lineage>
</organism>
<dbReference type="InterPro" id="IPR025235">
    <property type="entry name" value="DUF4178"/>
</dbReference>
<accession>A0A084Y4L4</accession>
<dbReference type="STRING" id="1457154.CAPSK01_000717"/>
<evidence type="ECO:0000313" key="3">
    <source>
        <dbReference type="EMBL" id="KFB69658.1"/>
    </source>
</evidence>
<dbReference type="Proteomes" id="UP000019812">
    <property type="component" value="Unassembled WGS sequence"/>
</dbReference>
<keyword evidence="1" id="KW-0472">Membrane</keyword>
<gene>
    <name evidence="3" type="ORF">CAPSK01_000717</name>
</gene>
<dbReference type="AlphaFoldDB" id="A0A084Y4L4"/>
<dbReference type="Pfam" id="PF13785">
    <property type="entry name" value="DUF4178"/>
    <property type="match status" value="1"/>
</dbReference>
<proteinExistence type="predicted"/>
<keyword evidence="1" id="KW-0812">Transmembrane</keyword>
<feature type="transmembrane region" description="Helical" evidence="1">
    <location>
        <begin position="305"/>
        <end position="324"/>
    </location>
</feature>
<protein>
    <recommendedName>
        <fullName evidence="2">DUF4178 domain-containing protein</fullName>
    </recommendedName>
</protein>
<evidence type="ECO:0000256" key="1">
    <source>
        <dbReference type="SAM" id="Phobius"/>
    </source>
</evidence>
<sequence length="344" mass="39052">MRRSSRSQGGDDAWSEYLLFNGQQGFSWLIEYQGHWNHARTLSNPPSVGHGQTKFKYQGNEFRLYNHGSAEVIYVVGEFYWRVAVGETCAVDDYVCPPRMLSREVTAKEANWSQAEYRPADEIRAAFGVKAPPPRQIGVYANQPNPLLERHRRACRLFWQLALAATVVQLVFVLFFASQSVLKQRIVLSPQNEEATLSSQEFVLNSRARALQVRHSTDVANNWLSVNTTLVEKNSGEAYLGMQEISYYQGVDDGESWAEGSASDEMVFKAVPAGTYYLVIEYELGKDNVSAVVDTLEVIRDPVGWSNYVLLLIFLVIFPLWSRWRKAAFEARRWNESDLGGEAD</sequence>
<dbReference type="EMBL" id="JDSS02000011">
    <property type="protein sequence ID" value="KFB69658.1"/>
    <property type="molecule type" value="Genomic_DNA"/>
</dbReference>
<comment type="caution">
    <text evidence="3">The sequence shown here is derived from an EMBL/GenBank/DDBJ whole genome shotgun (WGS) entry which is preliminary data.</text>
</comment>
<evidence type="ECO:0000313" key="4">
    <source>
        <dbReference type="Proteomes" id="UP000019812"/>
    </source>
</evidence>
<name>A0A084Y4L4_9PROT</name>